<dbReference type="KEGG" id="acom:CEW83_06270"/>
<protein>
    <recommendedName>
        <fullName evidence="3">DUF2946 domain-containing protein</fullName>
    </recommendedName>
</protein>
<dbReference type="Pfam" id="PF11162">
    <property type="entry name" value="DUF2946"/>
    <property type="match status" value="1"/>
</dbReference>
<organism evidence="1 2">
    <name type="scientific">Parazoarcus communis</name>
    <dbReference type="NCBI Taxonomy" id="41977"/>
    <lineage>
        <taxon>Bacteria</taxon>
        <taxon>Pseudomonadati</taxon>
        <taxon>Pseudomonadota</taxon>
        <taxon>Betaproteobacteria</taxon>
        <taxon>Rhodocyclales</taxon>
        <taxon>Zoogloeaceae</taxon>
        <taxon>Parazoarcus</taxon>
    </lineage>
</organism>
<dbReference type="RefSeq" id="WP_108948581.1">
    <property type="nucleotide sequence ID" value="NZ_CP022187.1"/>
</dbReference>
<gene>
    <name evidence="1" type="ORF">CEW83_06270</name>
</gene>
<evidence type="ECO:0000313" key="2">
    <source>
        <dbReference type="Proteomes" id="UP000244930"/>
    </source>
</evidence>
<dbReference type="Proteomes" id="UP000244930">
    <property type="component" value="Chromosome"/>
</dbReference>
<dbReference type="EMBL" id="CP022187">
    <property type="protein sequence ID" value="AWI74873.1"/>
    <property type="molecule type" value="Genomic_DNA"/>
</dbReference>
<evidence type="ECO:0008006" key="3">
    <source>
        <dbReference type="Google" id="ProtNLM"/>
    </source>
</evidence>
<accession>A0A2U8GNW5</accession>
<reference evidence="1 2" key="1">
    <citation type="submission" date="2017-06" db="EMBL/GenBank/DDBJ databases">
        <title>Azoarcus.</title>
        <authorList>
            <person name="Woo J.-H."/>
            <person name="Kim H.-S."/>
        </authorList>
    </citation>
    <scope>NUCLEOTIDE SEQUENCE [LARGE SCALE GENOMIC DNA]</scope>
    <source>
        <strain evidence="1 2">TSPY31</strain>
    </source>
</reference>
<dbReference type="AlphaFoldDB" id="A0A2U8GNW5"/>
<name>A0A2U8GNW5_9RHOO</name>
<proteinExistence type="predicted"/>
<sequence>MIRRFHHQVLAARVAIFVILLSALMPVLGQALLRASDPGRWTEICTTGGMILVDLSAEEERDTPLETGSERNACPFCLPHAGHAALLPGLSPLVLEAVFDGSARFVQPSEPPRLRTVWLAAFSRGPPVSPALS</sequence>
<evidence type="ECO:0000313" key="1">
    <source>
        <dbReference type="EMBL" id="AWI74873.1"/>
    </source>
</evidence>
<keyword evidence="2" id="KW-1185">Reference proteome</keyword>
<dbReference type="InterPro" id="IPR021333">
    <property type="entry name" value="DUF2946"/>
</dbReference>